<keyword evidence="4 5" id="KW-0472">Membrane</keyword>
<comment type="subcellular location">
    <subcellularLocation>
        <location evidence="1">Membrane</location>
    </subcellularLocation>
</comment>
<accession>A0A1I8B696</accession>
<keyword evidence="2 5" id="KW-0812">Transmembrane</keyword>
<dbReference type="Proteomes" id="UP000095281">
    <property type="component" value="Unplaced"/>
</dbReference>
<proteinExistence type="predicted"/>
<dbReference type="SUPFAM" id="SSF81321">
    <property type="entry name" value="Family A G protein-coupled receptor-like"/>
    <property type="match status" value="1"/>
</dbReference>
<protein>
    <submittedName>
        <fullName evidence="7">G_PROTEIN_RECEP_F1_2 domain-containing protein</fullName>
    </submittedName>
</protein>
<evidence type="ECO:0000313" key="6">
    <source>
        <dbReference type="Proteomes" id="UP000095281"/>
    </source>
</evidence>
<evidence type="ECO:0000256" key="2">
    <source>
        <dbReference type="ARBA" id="ARBA00022692"/>
    </source>
</evidence>
<dbReference type="SMART" id="SM01381">
    <property type="entry name" value="7TM_GPCR_Srsx"/>
    <property type="match status" value="1"/>
</dbReference>
<feature type="transmembrane region" description="Helical" evidence="5">
    <location>
        <begin position="14"/>
        <end position="36"/>
    </location>
</feature>
<dbReference type="AlphaFoldDB" id="A0A1I8B696"/>
<feature type="transmembrane region" description="Helical" evidence="5">
    <location>
        <begin position="48"/>
        <end position="72"/>
    </location>
</feature>
<feature type="transmembrane region" description="Helical" evidence="5">
    <location>
        <begin position="134"/>
        <end position="155"/>
    </location>
</feature>
<evidence type="ECO:0000256" key="4">
    <source>
        <dbReference type="ARBA" id="ARBA00023136"/>
    </source>
</evidence>
<evidence type="ECO:0000313" key="7">
    <source>
        <dbReference type="WBParaSite" id="MhA1_Contig1466.frz3.gene5"/>
    </source>
</evidence>
<evidence type="ECO:0000256" key="1">
    <source>
        <dbReference type="ARBA" id="ARBA00004370"/>
    </source>
</evidence>
<name>A0A1I8B696_MELHA</name>
<dbReference type="GO" id="GO:0004930">
    <property type="term" value="F:G protein-coupled receptor activity"/>
    <property type="evidence" value="ECO:0007669"/>
    <property type="project" value="InterPro"/>
</dbReference>
<dbReference type="WBParaSite" id="MhA1_Contig1466.frz3.gene5">
    <property type="protein sequence ID" value="MhA1_Contig1466.frz3.gene5"/>
    <property type="gene ID" value="MhA1_Contig1466.frz3.gene5"/>
</dbReference>
<keyword evidence="6" id="KW-1185">Reference proteome</keyword>
<reference evidence="7" key="1">
    <citation type="submission" date="2016-11" db="UniProtKB">
        <authorList>
            <consortium name="WormBaseParasite"/>
        </authorList>
    </citation>
    <scope>IDENTIFICATION</scope>
</reference>
<feature type="transmembrane region" description="Helical" evidence="5">
    <location>
        <begin position="176"/>
        <end position="198"/>
    </location>
</feature>
<dbReference type="InterPro" id="IPR000276">
    <property type="entry name" value="GPCR_Rhodpsn"/>
</dbReference>
<dbReference type="GO" id="GO:0016020">
    <property type="term" value="C:membrane"/>
    <property type="evidence" value="ECO:0007669"/>
    <property type="project" value="UniProtKB-SubCell"/>
</dbReference>
<feature type="transmembrane region" description="Helical" evidence="5">
    <location>
        <begin position="78"/>
        <end position="103"/>
    </location>
</feature>
<evidence type="ECO:0000256" key="3">
    <source>
        <dbReference type="ARBA" id="ARBA00022989"/>
    </source>
</evidence>
<evidence type="ECO:0000256" key="5">
    <source>
        <dbReference type="SAM" id="Phobius"/>
    </source>
</evidence>
<sequence length="292" mass="32998">MTDPRESSLARTTWTINTCIDQIGTLLFGCLIIATIKQKRLHNTCQLLIGIYAFCSLLSKIQILLPFFVFILPGSGKIPRILCALIQIIPIGGCLNVFSLMLIIGIDRMFGIFCPICEIQCFFQDLVGNDGQNILEISQLIFMFLTLGCYILMLFKLIYDQKKGKVCAIRKSIYKTLALIMGIQIGGYIFTLIAYNIFNQISYKFTEEQSQIITCIINVASSLSSTVEVPAIFVVSTEHRLAIKDEFNWFFRYLSKNKNTKVFTLTNKNNKIKTGQNQQITKTNNGIVTVGY</sequence>
<organism evidence="6 7">
    <name type="scientific">Meloidogyne hapla</name>
    <name type="common">Root-knot nematode worm</name>
    <dbReference type="NCBI Taxonomy" id="6305"/>
    <lineage>
        <taxon>Eukaryota</taxon>
        <taxon>Metazoa</taxon>
        <taxon>Ecdysozoa</taxon>
        <taxon>Nematoda</taxon>
        <taxon>Chromadorea</taxon>
        <taxon>Rhabditida</taxon>
        <taxon>Tylenchina</taxon>
        <taxon>Tylenchomorpha</taxon>
        <taxon>Tylenchoidea</taxon>
        <taxon>Meloidogynidae</taxon>
        <taxon>Meloidogyninae</taxon>
        <taxon>Meloidogyne</taxon>
    </lineage>
</organism>
<keyword evidence="3 5" id="KW-1133">Transmembrane helix</keyword>